<evidence type="ECO:0000256" key="4">
    <source>
        <dbReference type="ARBA" id="ARBA00022679"/>
    </source>
</evidence>
<name>A0ABP9D7N1_9ACTN</name>
<keyword evidence="7 8" id="KW-0472">Membrane</keyword>
<keyword evidence="11" id="KW-1185">Reference proteome</keyword>
<evidence type="ECO:0000256" key="3">
    <source>
        <dbReference type="ARBA" id="ARBA00022676"/>
    </source>
</evidence>
<protein>
    <recommendedName>
        <fullName evidence="9">Glycosyltransferase RgtA/B/C/D-like domain-containing protein</fullName>
    </recommendedName>
</protein>
<accession>A0ABP9D7N1</accession>
<evidence type="ECO:0000313" key="10">
    <source>
        <dbReference type="EMBL" id="GAA4832814.1"/>
    </source>
</evidence>
<feature type="transmembrane region" description="Helical" evidence="8">
    <location>
        <begin position="127"/>
        <end position="146"/>
    </location>
</feature>
<evidence type="ECO:0000259" key="9">
    <source>
        <dbReference type="Pfam" id="PF13231"/>
    </source>
</evidence>
<keyword evidence="5 8" id="KW-0812">Transmembrane</keyword>
<proteinExistence type="predicted"/>
<feature type="transmembrane region" description="Helical" evidence="8">
    <location>
        <begin position="201"/>
        <end position="221"/>
    </location>
</feature>
<evidence type="ECO:0000256" key="2">
    <source>
        <dbReference type="ARBA" id="ARBA00022475"/>
    </source>
</evidence>
<evidence type="ECO:0000256" key="8">
    <source>
        <dbReference type="SAM" id="Phobius"/>
    </source>
</evidence>
<feature type="transmembrane region" description="Helical" evidence="8">
    <location>
        <begin position="337"/>
        <end position="356"/>
    </location>
</feature>
<feature type="transmembrane region" description="Helical" evidence="8">
    <location>
        <begin position="305"/>
        <end position="325"/>
    </location>
</feature>
<organism evidence="10 11">
    <name type="scientific">Kitasatospora terrestris</name>
    <dbReference type="NCBI Taxonomy" id="258051"/>
    <lineage>
        <taxon>Bacteria</taxon>
        <taxon>Bacillati</taxon>
        <taxon>Actinomycetota</taxon>
        <taxon>Actinomycetes</taxon>
        <taxon>Kitasatosporales</taxon>
        <taxon>Streptomycetaceae</taxon>
        <taxon>Kitasatospora</taxon>
    </lineage>
</organism>
<comment type="subcellular location">
    <subcellularLocation>
        <location evidence="1">Cell membrane</location>
        <topology evidence="1">Multi-pass membrane protein</topology>
    </subcellularLocation>
</comment>
<dbReference type="EMBL" id="BAABIS010000001">
    <property type="protein sequence ID" value="GAA4832814.1"/>
    <property type="molecule type" value="Genomic_DNA"/>
</dbReference>
<dbReference type="InterPro" id="IPR038731">
    <property type="entry name" value="RgtA/B/C-like"/>
</dbReference>
<sequence length="500" mass="52887">MRHWPAGASAVTVLLVGMWRIGSPQLWRDEVSSWSAASRSLGDLFAMLGNVDASNGAYYLLLHGWTALAGDSPTALRLPSAIAMAGTAWFTAMMAQWLFRSPAAGLAAGLLLAVAPSVSRYAQEARSYALVACAVTAALWCLVRALDRPADRTLDRPSWRWWVGFTVCTAVGGVLHLVSLVAVVGQLPLVLAAGRRALKPYAASVAVAVLPVVPLVVLGTVQAGRQLSWIERPDSEDLQFFWQGLIGAHQVMYALLGLVALGLLLPGAAAGTRAVTARLVLLAALPVLLVWLVSQGTTSYFADRYLLFTVPVWAIAAGGGVAAAYGAVRAADTRHTALSGAAATVLAVGLVAYPAHLAVPRERGVRGTTAHSPNDYSGAAELIARGYRSGDELIAAGGLEAWLMIGPALDYYLPEGVEPAQPYVVRSAEEADDLYPVESRVPEGGLRTAHRIWVVTNGTSGDPYQKLTAEQTAALRADFTPTEVRRVAGLTVSLLVRNQQ</sequence>
<keyword evidence="3" id="KW-0328">Glycosyltransferase</keyword>
<evidence type="ECO:0000256" key="6">
    <source>
        <dbReference type="ARBA" id="ARBA00022989"/>
    </source>
</evidence>
<comment type="caution">
    <text evidence="10">The sequence shown here is derived from an EMBL/GenBank/DDBJ whole genome shotgun (WGS) entry which is preliminary data.</text>
</comment>
<feature type="transmembrane region" description="Helical" evidence="8">
    <location>
        <begin position="241"/>
        <end position="263"/>
    </location>
</feature>
<gene>
    <name evidence="10" type="ORF">GCM10023235_04060</name>
</gene>
<reference evidence="11" key="1">
    <citation type="journal article" date="2019" name="Int. J. Syst. Evol. Microbiol.">
        <title>The Global Catalogue of Microorganisms (GCM) 10K type strain sequencing project: providing services to taxonomists for standard genome sequencing and annotation.</title>
        <authorList>
            <consortium name="The Broad Institute Genomics Platform"/>
            <consortium name="The Broad Institute Genome Sequencing Center for Infectious Disease"/>
            <person name="Wu L."/>
            <person name="Ma J."/>
        </authorList>
    </citation>
    <scope>NUCLEOTIDE SEQUENCE [LARGE SCALE GENOMIC DNA]</scope>
    <source>
        <strain evidence="11">JCM 13006</strain>
    </source>
</reference>
<keyword evidence="6 8" id="KW-1133">Transmembrane helix</keyword>
<dbReference type="PANTHER" id="PTHR33908">
    <property type="entry name" value="MANNOSYLTRANSFERASE YKCB-RELATED"/>
    <property type="match status" value="1"/>
</dbReference>
<evidence type="ECO:0000256" key="1">
    <source>
        <dbReference type="ARBA" id="ARBA00004651"/>
    </source>
</evidence>
<keyword evidence="2" id="KW-1003">Cell membrane</keyword>
<evidence type="ECO:0000256" key="7">
    <source>
        <dbReference type="ARBA" id="ARBA00023136"/>
    </source>
</evidence>
<feature type="transmembrane region" description="Helical" evidence="8">
    <location>
        <begin position="275"/>
        <end position="293"/>
    </location>
</feature>
<evidence type="ECO:0000256" key="5">
    <source>
        <dbReference type="ARBA" id="ARBA00022692"/>
    </source>
</evidence>
<dbReference type="RefSeq" id="WP_345695007.1">
    <property type="nucleotide sequence ID" value="NZ_BAABIS010000001.1"/>
</dbReference>
<dbReference type="InterPro" id="IPR050297">
    <property type="entry name" value="LipidA_mod_glycosyltrf_83"/>
</dbReference>
<keyword evidence="4" id="KW-0808">Transferase</keyword>
<feature type="transmembrane region" description="Helical" evidence="8">
    <location>
        <begin position="97"/>
        <end position="115"/>
    </location>
</feature>
<dbReference type="PANTHER" id="PTHR33908:SF11">
    <property type="entry name" value="MEMBRANE PROTEIN"/>
    <property type="match status" value="1"/>
</dbReference>
<feature type="domain" description="Glycosyltransferase RgtA/B/C/D-like" evidence="9">
    <location>
        <begin position="60"/>
        <end position="215"/>
    </location>
</feature>
<dbReference type="Proteomes" id="UP001501752">
    <property type="component" value="Unassembled WGS sequence"/>
</dbReference>
<feature type="transmembrane region" description="Helical" evidence="8">
    <location>
        <begin position="161"/>
        <end position="189"/>
    </location>
</feature>
<evidence type="ECO:0000313" key="11">
    <source>
        <dbReference type="Proteomes" id="UP001501752"/>
    </source>
</evidence>
<dbReference type="Pfam" id="PF13231">
    <property type="entry name" value="PMT_2"/>
    <property type="match status" value="1"/>
</dbReference>